<name>R7Q494_CHOCR</name>
<organism evidence="1 2">
    <name type="scientific">Chondrus crispus</name>
    <name type="common">Carrageen Irish moss</name>
    <name type="synonym">Polymorpha crispa</name>
    <dbReference type="NCBI Taxonomy" id="2769"/>
    <lineage>
        <taxon>Eukaryota</taxon>
        <taxon>Rhodophyta</taxon>
        <taxon>Florideophyceae</taxon>
        <taxon>Rhodymeniophycidae</taxon>
        <taxon>Gigartinales</taxon>
        <taxon>Gigartinaceae</taxon>
        <taxon>Chondrus</taxon>
    </lineage>
</organism>
<dbReference type="RefSeq" id="XP_005712464.1">
    <property type="nucleotide sequence ID" value="XM_005712407.1"/>
</dbReference>
<gene>
    <name evidence="1" type="ORF">CHC_T00001566001</name>
</gene>
<sequence>MNKSMFWQPRRHGYDRGSLFPEKGENKPPPRNLCVPQFISTLTLNNLAYRSNMLLWKHILLPPFHAQCRSDSNLQRLSGCRFVHDKIRSSSFSDRSEEKQAPDRPVCCFLVNRSKNHSPHHVLVSWSKKLACSVVHHFSHNLFSHFLHFSVTRDSTKFILVIVHLNARDNCILPQPPVHHSDDFICNLQRVRAGFSLTCSQ</sequence>
<accession>R7Q494</accession>
<dbReference type="GeneID" id="17320178"/>
<dbReference type="Proteomes" id="UP000012073">
    <property type="component" value="Unassembled WGS sequence"/>
</dbReference>
<keyword evidence="2" id="KW-1185">Reference proteome</keyword>
<proteinExistence type="predicted"/>
<reference evidence="2" key="1">
    <citation type="journal article" date="2013" name="Proc. Natl. Acad. Sci. U.S.A.">
        <title>Genome structure and metabolic features in the red seaweed Chondrus crispus shed light on evolution of the Archaeplastida.</title>
        <authorList>
            <person name="Collen J."/>
            <person name="Porcel B."/>
            <person name="Carre W."/>
            <person name="Ball S.G."/>
            <person name="Chaparro C."/>
            <person name="Tonon T."/>
            <person name="Barbeyron T."/>
            <person name="Michel G."/>
            <person name="Noel B."/>
            <person name="Valentin K."/>
            <person name="Elias M."/>
            <person name="Artiguenave F."/>
            <person name="Arun A."/>
            <person name="Aury J.M."/>
            <person name="Barbosa-Neto J.F."/>
            <person name="Bothwell J.H."/>
            <person name="Bouget F.Y."/>
            <person name="Brillet L."/>
            <person name="Cabello-Hurtado F."/>
            <person name="Capella-Gutierrez S."/>
            <person name="Charrier B."/>
            <person name="Cladiere L."/>
            <person name="Cock J.M."/>
            <person name="Coelho S.M."/>
            <person name="Colleoni C."/>
            <person name="Czjzek M."/>
            <person name="Da Silva C."/>
            <person name="Delage L."/>
            <person name="Denoeud F."/>
            <person name="Deschamps P."/>
            <person name="Dittami S.M."/>
            <person name="Gabaldon T."/>
            <person name="Gachon C.M."/>
            <person name="Groisillier A."/>
            <person name="Herve C."/>
            <person name="Jabbari K."/>
            <person name="Katinka M."/>
            <person name="Kloareg B."/>
            <person name="Kowalczyk N."/>
            <person name="Labadie K."/>
            <person name="Leblanc C."/>
            <person name="Lopez P.J."/>
            <person name="McLachlan D.H."/>
            <person name="Meslet-Cladiere L."/>
            <person name="Moustafa A."/>
            <person name="Nehr Z."/>
            <person name="Nyvall Collen P."/>
            <person name="Panaud O."/>
            <person name="Partensky F."/>
            <person name="Poulain J."/>
            <person name="Rensing S.A."/>
            <person name="Rousvoal S."/>
            <person name="Samson G."/>
            <person name="Symeonidi A."/>
            <person name="Weissenbach J."/>
            <person name="Zambounis A."/>
            <person name="Wincker P."/>
            <person name="Boyen C."/>
        </authorList>
    </citation>
    <scope>NUCLEOTIDE SEQUENCE [LARGE SCALE GENOMIC DNA]</scope>
    <source>
        <strain evidence="2">cv. Stackhouse</strain>
    </source>
</reference>
<dbReference type="KEGG" id="ccp:CHC_T00001566001"/>
<protein>
    <submittedName>
        <fullName evidence="1">Uncharacterized protein</fullName>
    </submittedName>
</protein>
<evidence type="ECO:0000313" key="1">
    <source>
        <dbReference type="EMBL" id="CDF32693.1"/>
    </source>
</evidence>
<dbReference type="AlphaFoldDB" id="R7Q494"/>
<dbReference type="EMBL" id="HG001539">
    <property type="protein sequence ID" value="CDF32693.1"/>
    <property type="molecule type" value="Genomic_DNA"/>
</dbReference>
<evidence type="ECO:0000313" key="2">
    <source>
        <dbReference type="Proteomes" id="UP000012073"/>
    </source>
</evidence>
<dbReference type="Gramene" id="CDF32693">
    <property type="protein sequence ID" value="CDF32693"/>
    <property type="gene ID" value="CHC_T00001566001"/>
</dbReference>